<organism evidence="1 2">
    <name type="scientific">Aminobacter anthyllidis</name>
    <dbReference type="NCBI Taxonomy" id="1035067"/>
    <lineage>
        <taxon>Bacteria</taxon>
        <taxon>Pseudomonadati</taxon>
        <taxon>Pseudomonadota</taxon>
        <taxon>Alphaproteobacteria</taxon>
        <taxon>Hyphomicrobiales</taxon>
        <taxon>Phyllobacteriaceae</taxon>
        <taxon>Aminobacter</taxon>
    </lineage>
</organism>
<dbReference type="AlphaFoldDB" id="A0A9X1D442"/>
<reference evidence="1" key="1">
    <citation type="journal article" date="2021" name="Microorganisms">
        <title>Phylogenomic Reconstruction and Metabolic Potential of the Genus Aminobacter.</title>
        <authorList>
            <person name="Artuso I."/>
            <person name="Turrini P."/>
            <person name="Pirolo M."/>
            <person name="Lugli G.A."/>
            <person name="Ventura M."/>
            <person name="Visca P."/>
        </authorList>
    </citation>
    <scope>NUCLEOTIDE SEQUENCE</scope>
    <source>
        <strain evidence="1">LMG 26462</strain>
    </source>
</reference>
<evidence type="ECO:0000313" key="1">
    <source>
        <dbReference type="EMBL" id="MBT1154339.1"/>
    </source>
</evidence>
<sequence length="110" mass="12108">MPAPSIRRQINFELNPKVYDTLAARAKLMGYTPSAYARLLFDAAFAERVGWEKQNPASNPDLDETVRAVFCLAGQFEPATISRVTGAPETLIKKILSGWKAHSKSSARAI</sequence>
<evidence type="ECO:0000313" key="2">
    <source>
        <dbReference type="Proteomes" id="UP001138921"/>
    </source>
</evidence>
<proteinExistence type="predicted"/>
<comment type="caution">
    <text evidence="1">The sequence shown here is derived from an EMBL/GenBank/DDBJ whole genome shotgun (WGS) entry which is preliminary data.</text>
</comment>
<keyword evidence="2" id="KW-1185">Reference proteome</keyword>
<gene>
    <name evidence="1" type="ORF">J1C56_01910</name>
</gene>
<dbReference type="Proteomes" id="UP001138921">
    <property type="component" value="Unassembled WGS sequence"/>
</dbReference>
<dbReference type="EMBL" id="JAFLWW010000001">
    <property type="protein sequence ID" value="MBT1154339.1"/>
    <property type="molecule type" value="Genomic_DNA"/>
</dbReference>
<protein>
    <submittedName>
        <fullName evidence="1">Uncharacterized protein</fullName>
    </submittedName>
</protein>
<reference evidence="1" key="2">
    <citation type="submission" date="2021-03" db="EMBL/GenBank/DDBJ databases">
        <authorList>
            <person name="Artuso I."/>
            <person name="Turrini P."/>
            <person name="Pirolo M."/>
            <person name="Lugli G.A."/>
            <person name="Ventura M."/>
            <person name="Visca P."/>
        </authorList>
    </citation>
    <scope>NUCLEOTIDE SEQUENCE</scope>
    <source>
        <strain evidence="1">LMG 26462</strain>
    </source>
</reference>
<dbReference type="RefSeq" id="WP_214385471.1">
    <property type="nucleotide sequence ID" value="NZ_JAFLWW010000001.1"/>
</dbReference>
<name>A0A9X1D442_9HYPH</name>
<accession>A0A9X1D442</accession>